<dbReference type="EMBL" id="JTDY01001427">
    <property type="protein sequence ID" value="KOB73888.1"/>
    <property type="molecule type" value="Genomic_DNA"/>
</dbReference>
<proteinExistence type="predicted"/>
<name>A0A0L7LEB7_OPEBR</name>
<evidence type="ECO:0000313" key="1">
    <source>
        <dbReference type="EMBL" id="KOB73888.1"/>
    </source>
</evidence>
<dbReference type="AlphaFoldDB" id="A0A0L7LEB7"/>
<protein>
    <submittedName>
        <fullName evidence="1">Uncharacterized protein</fullName>
    </submittedName>
</protein>
<feature type="non-terminal residue" evidence="1">
    <location>
        <position position="143"/>
    </location>
</feature>
<dbReference type="Proteomes" id="UP000037510">
    <property type="component" value="Unassembled WGS sequence"/>
</dbReference>
<gene>
    <name evidence="1" type="ORF">OBRU01_10437</name>
</gene>
<comment type="caution">
    <text evidence="1">The sequence shown here is derived from an EMBL/GenBank/DDBJ whole genome shotgun (WGS) entry which is preliminary data.</text>
</comment>
<evidence type="ECO:0000313" key="2">
    <source>
        <dbReference type="Proteomes" id="UP000037510"/>
    </source>
</evidence>
<reference evidence="1 2" key="1">
    <citation type="journal article" date="2015" name="Genome Biol. Evol.">
        <title>The genome of winter moth (Operophtera brumata) provides a genomic perspective on sexual dimorphism and phenology.</title>
        <authorList>
            <person name="Derks M.F."/>
            <person name="Smit S."/>
            <person name="Salis L."/>
            <person name="Schijlen E."/>
            <person name="Bossers A."/>
            <person name="Mateman C."/>
            <person name="Pijl A.S."/>
            <person name="de Ridder D."/>
            <person name="Groenen M.A."/>
            <person name="Visser M.E."/>
            <person name="Megens H.J."/>
        </authorList>
    </citation>
    <scope>NUCLEOTIDE SEQUENCE [LARGE SCALE GENOMIC DNA]</scope>
    <source>
        <strain evidence="1">WM2013NL</strain>
        <tissue evidence="1">Head and thorax</tissue>
    </source>
</reference>
<organism evidence="1 2">
    <name type="scientific">Operophtera brumata</name>
    <name type="common">Winter moth</name>
    <name type="synonym">Phalaena brumata</name>
    <dbReference type="NCBI Taxonomy" id="104452"/>
    <lineage>
        <taxon>Eukaryota</taxon>
        <taxon>Metazoa</taxon>
        <taxon>Ecdysozoa</taxon>
        <taxon>Arthropoda</taxon>
        <taxon>Hexapoda</taxon>
        <taxon>Insecta</taxon>
        <taxon>Pterygota</taxon>
        <taxon>Neoptera</taxon>
        <taxon>Endopterygota</taxon>
        <taxon>Lepidoptera</taxon>
        <taxon>Glossata</taxon>
        <taxon>Ditrysia</taxon>
        <taxon>Geometroidea</taxon>
        <taxon>Geometridae</taxon>
        <taxon>Larentiinae</taxon>
        <taxon>Operophtera</taxon>
    </lineage>
</organism>
<keyword evidence="2" id="KW-1185">Reference proteome</keyword>
<sequence length="143" mass="15509">MIQNNPIIQTAGDRWVRVGCSPGATAAAQVDFPSFTRSWLSGTQRLSARFKAFRFPTSHVVRFSLMVRFCEDKCPQVSTAPAVVQAHEEPRRRGGTVVAQGGATDCGGRAGGDSVTLQLEMMVDSKDIISADTMIRADHRANI</sequence>
<accession>A0A0L7LEB7</accession>